<evidence type="ECO:0000256" key="8">
    <source>
        <dbReference type="ARBA" id="ARBA00038436"/>
    </source>
</evidence>
<evidence type="ECO:0000313" key="12">
    <source>
        <dbReference type="Proteomes" id="UP001642900"/>
    </source>
</evidence>
<keyword evidence="3" id="KW-1003">Cell membrane</keyword>
<evidence type="ECO:0000256" key="7">
    <source>
        <dbReference type="ARBA" id="ARBA00023136"/>
    </source>
</evidence>
<keyword evidence="7 9" id="KW-0472">Membrane</keyword>
<feature type="transmembrane region" description="Helical" evidence="9">
    <location>
        <begin position="73"/>
        <end position="94"/>
    </location>
</feature>
<dbReference type="InterPro" id="IPR055348">
    <property type="entry name" value="DctQ"/>
</dbReference>
<gene>
    <name evidence="11" type="ORF">G6N73_28585</name>
</gene>
<evidence type="ECO:0000256" key="2">
    <source>
        <dbReference type="ARBA" id="ARBA00022448"/>
    </source>
</evidence>
<dbReference type="InterPro" id="IPR007387">
    <property type="entry name" value="TRAP_DctQ"/>
</dbReference>
<sequence>MLGGLITLVLSIMTALSAISNILFDAPFAADYELVKHFVAIAIFMFLPYCQLTGSNVTVDIFTEGMGERGKAAMAAFSSLFALTFSLLLLVQMYGGLLSYIRYRETTPVLGLPLWTAFPPILVSLALLVLASIITLSEGWKGFRSNRPQPPHPIPNE</sequence>
<comment type="function">
    <text evidence="9">Part of the tripartite ATP-independent periplasmic (TRAP) transport system.</text>
</comment>
<comment type="subunit">
    <text evidence="9">The complex comprises the extracytoplasmic solute receptor protein and the two transmembrane proteins.</text>
</comment>
<comment type="caution">
    <text evidence="11">The sequence shown here is derived from an EMBL/GenBank/DDBJ whole genome shotgun (WGS) entry which is preliminary data.</text>
</comment>
<dbReference type="PANTHER" id="PTHR35011:SF2">
    <property type="entry name" value="2,3-DIKETO-L-GULONATE TRAP TRANSPORTER SMALL PERMEASE PROTEIN YIAM"/>
    <property type="match status" value="1"/>
</dbReference>
<dbReference type="GO" id="GO:0015740">
    <property type="term" value="P:C4-dicarboxylate transport"/>
    <property type="evidence" value="ECO:0007669"/>
    <property type="project" value="TreeGrafter"/>
</dbReference>
<reference evidence="11 12" key="1">
    <citation type="submission" date="2020-02" db="EMBL/GenBank/DDBJ databases">
        <title>Genome sequence of strain CCNWXJ40-4.</title>
        <authorList>
            <person name="Gao J."/>
            <person name="Sun J."/>
        </authorList>
    </citation>
    <scope>NUCLEOTIDE SEQUENCE [LARGE SCALE GENOMIC DNA]</scope>
    <source>
        <strain evidence="11 12">CCNWXJ 40-4</strain>
    </source>
</reference>
<feature type="transmembrane region" description="Helical" evidence="9">
    <location>
        <begin position="34"/>
        <end position="52"/>
    </location>
</feature>
<name>A0A6G4WK58_9HYPH</name>
<keyword evidence="5 9" id="KW-0812">Transmembrane</keyword>
<keyword evidence="4 9" id="KW-0997">Cell inner membrane</keyword>
<evidence type="ECO:0000256" key="3">
    <source>
        <dbReference type="ARBA" id="ARBA00022475"/>
    </source>
</evidence>
<dbReference type="EMBL" id="JAAKZF010000075">
    <property type="protein sequence ID" value="NGO55004.1"/>
    <property type="molecule type" value="Genomic_DNA"/>
</dbReference>
<feature type="domain" description="Tripartite ATP-independent periplasmic transporters DctQ component" evidence="10">
    <location>
        <begin position="12"/>
        <end position="141"/>
    </location>
</feature>
<evidence type="ECO:0000256" key="9">
    <source>
        <dbReference type="RuleBase" id="RU369079"/>
    </source>
</evidence>
<proteinExistence type="inferred from homology"/>
<evidence type="ECO:0000256" key="5">
    <source>
        <dbReference type="ARBA" id="ARBA00022692"/>
    </source>
</evidence>
<evidence type="ECO:0000256" key="6">
    <source>
        <dbReference type="ARBA" id="ARBA00022989"/>
    </source>
</evidence>
<protein>
    <recommendedName>
        <fullName evidence="9">TRAP transporter small permease protein</fullName>
    </recommendedName>
</protein>
<comment type="caution">
    <text evidence="9">Lacks conserved residue(s) required for the propagation of feature annotation.</text>
</comment>
<accession>A0A6G4WK58</accession>
<dbReference type="GO" id="GO:0022857">
    <property type="term" value="F:transmembrane transporter activity"/>
    <property type="evidence" value="ECO:0007669"/>
    <property type="project" value="UniProtKB-UniRule"/>
</dbReference>
<comment type="similarity">
    <text evidence="8 9">Belongs to the TRAP transporter small permease family.</text>
</comment>
<evidence type="ECO:0000313" key="11">
    <source>
        <dbReference type="EMBL" id="NGO55004.1"/>
    </source>
</evidence>
<evidence type="ECO:0000259" key="10">
    <source>
        <dbReference type="Pfam" id="PF04290"/>
    </source>
</evidence>
<dbReference type="GO" id="GO:0005886">
    <property type="term" value="C:plasma membrane"/>
    <property type="evidence" value="ECO:0007669"/>
    <property type="project" value="UniProtKB-SubCell"/>
</dbReference>
<feature type="transmembrane region" description="Helical" evidence="9">
    <location>
        <begin position="114"/>
        <end position="137"/>
    </location>
</feature>
<evidence type="ECO:0000256" key="1">
    <source>
        <dbReference type="ARBA" id="ARBA00004429"/>
    </source>
</evidence>
<dbReference type="Pfam" id="PF04290">
    <property type="entry name" value="DctQ"/>
    <property type="match status" value="1"/>
</dbReference>
<organism evidence="11 12">
    <name type="scientific">Allomesorhizobium camelthorni</name>
    <dbReference type="NCBI Taxonomy" id="475069"/>
    <lineage>
        <taxon>Bacteria</taxon>
        <taxon>Pseudomonadati</taxon>
        <taxon>Pseudomonadota</taxon>
        <taxon>Alphaproteobacteria</taxon>
        <taxon>Hyphomicrobiales</taxon>
        <taxon>Phyllobacteriaceae</taxon>
        <taxon>Allomesorhizobium</taxon>
    </lineage>
</organism>
<keyword evidence="2 9" id="KW-0813">Transport</keyword>
<dbReference type="AlphaFoldDB" id="A0A6G4WK58"/>
<keyword evidence="6 9" id="KW-1133">Transmembrane helix</keyword>
<dbReference type="Proteomes" id="UP001642900">
    <property type="component" value="Unassembled WGS sequence"/>
</dbReference>
<evidence type="ECO:0000256" key="4">
    <source>
        <dbReference type="ARBA" id="ARBA00022519"/>
    </source>
</evidence>
<keyword evidence="12" id="KW-1185">Reference proteome</keyword>
<comment type="subcellular location">
    <subcellularLocation>
        <location evidence="1 9">Cell inner membrane</location>
        <topology evidence="1 9">Multi-pass membrane protein</topology>
    </subcellularLocation>
</comment>
<dbReference type="PANTHER" id="PTHR35011">
    <property type="entry name" value="2,3-DIKETO-L-GULONATE TRAP TRANSPORTER SMALL PERMEASE PROTEIN YIAM"/>
    <property type="match status" value="1"/>
</dbReference>